<dbReference type="GO" id="GO:0006508">
    <property type="term" value="P:proteolysis"/>
    <property type="evidence" value="ECO:0007669"/>
    <property type="project" value="UniProtKB-KW"/>
</dbReference>
<evidence type="ECO:0000256" key="2">
    <source>
        <dbReference type="SAM" id="Phobius"/>
    </source>
</evidence>
<dbReference type="Pfam" id="PF00112">
    <property type="entry name" value="Peptidase_C1"/>
    <property type="match status" value="1"/>
</dbReference>
<feature type="transmembrane region" description="Helical" evidence="2">
    <location>
        <begin position="389"/>
        <end position="410"/>
    </location>
</feature>
<dbReference type="SMART" id="SM00645">
    <property type="entry name" value="Pept_C1"/>
    <property type="match status" value="1"/>
</dbReference>
<keyword evidence="2" id="KW-0812">Transmembrane</keyword>
<dbReference type="EMBL" id="JWZX01002465">
    <property type="protein sequence ID" value="KOO29084.1"/>
    <property type="molecule type" value="Genomic_DNA"/>
</dbReference>
<dbReference type="Gene3D" id="3.90.70.10">
    <property type="entry name" value="Cysteine proteinases"/>
    <property type="match status" value="1"/>
</dbReference>
<evidence type="ECO:0000313" key="4">
    <source>
        <dbReference type="EMBL" id="KOO29084.1"/>
    </source>
</evidence>
<dbReference type="InterPro" id="IPR038765">
    <property type="entry name" value="Papain-like_cys_pep_sf"/>
</dbReference>
<proteinExistence type="inferred from homology"/>
<accession>A0A0M0JR60</accession>
<dbReference type="InterPro" id="IPR000668">
    <property type="entry name" value="Peptidase_C1A_C"/>
</dbReference>
<keyword evidence="2" id="KW-1133">Transmembrane helix</keyword>
<sequence length="444" mass="47953">MIALMFVVPAMNMFHGHVSSAKTRPAEALEFVTGSKPYQVLSQQEIPSSLDWRNVDGISYVTADVNQHIPQYCGACWIHGTIAAINDRIKIARKAAFPDVMLSRQVIVNCVPPHNKSKPPPGCNGGDPWMIHHYLKHHSIGDETCQPYEAKNGVCDGMGKCRNCNPMPNLANSPCWSIPSYIQYGVSEYGVVSGETHMQMEILARGPIVCSMACDEQFIYSFSSNIAENDGVYIDPSKTPKTADDIDHDVEVVGWGESPSGIKYWVIRNSWGSYWGQHGWFKVKRGENHMMIESDCAWAVPTSDNLQDVLSGKVAGDYLQGLSEPSAVMSVSTGVFAALEPKSSSSRESLAPSWAGLAILARAEGRTRGSEGVLSYKDGDEPIRSTHTLAAVVLGVLAAVGLVGLGAALASSKLRAAFQGGYSSAPAARPAAELQQGEQPYLAY</sequence>
<dbReference type="PANTHER" id="PTHR12411">
    <property type="entry name" value="CYSTEINE PROTEASE FAMILY C1-RELATED"/>
    <property type="match status" value="1"/>
</dbReference>
<dbReference type="SUPFAM" id="SSF54001">
    <property type="entry name" value="Cysteine proteinases"/>
    <property type="match status" value="1"/>
</dbReference>
<dbReference type="Proteomes" id="UP000037460">
    <property type="component" value="Unassembled WGS sequence"/>
</dbReference>
<keyword evidence="5" id="KW-1185">Reference proteome</keyword>
<dbReference type="OrthoDB" id="190265at2759"/>
<evidence type="ECO:0000256" key="1">
    <source>
        <dbReference type="ARBA" id="ARBA00008455"/>
    </source>
</evidence>
<feature type="domain" description="Peptidase C1A papain C-terminal" evidence="3">
    <location>
        <begin position="46"/>
        <end position="300"/>
    </location>
</feature>
<dbReference type="PROSITE" id="PS00640">
    <property type="entry name" value="THIOL_PROTEASE_ASN"/>
    <property type="match status" value="1"/>
</dbReference>
<organism evidence="4 5">
    <name type="scientific">Chrysochromulina tobinii</name>
    <dbReference type="NCBI Taxonomy" id="1460289"/>
    <lineage>
        <taxon>Eukaryota</taxon>
        <taxon>Haptista</taxon>
        <taxon>Haptophyta</taxon>
        <taxon>Prymnesiophyceae</taxon>
        <taxon>Prymnesiales</taxon>
        <taxon>Chrysochromulinaceae</taxon>
        <taxon>Chrysochromulina</taxon>
    </lineage>
</organism>
<comment type="similarity">
    <text evidence="1">Belongs to the peptidase C1 family.</text>
</comment>
<name>A0A0M0JR60_9EUKA</name>
<dbReference type="AlphaFoldDB" id="A0A0M0JR60"/>
<keyword evidence="4" id="KW-0645">Protease</keyword>
<dbReference type="GO" id="GO:0008234">
    <property type="term" value="F:cysteine-type peptidase activity"/>
    <property type="evidence" value="ECO:0007669"/>
    <property type="project" value="InterPro"/>
</dbReference>
<dbReference type="InterPro" id="IPR013128">
    <property type="entry name" value="Peptidase_C1A"/>
</dbReference>
<protein>
    <submittedName>
        <fullName evidence="4">Papain family cysteine protease containing protein</fullName>
    </submittedName>
</protein>
<dbReference type="InterPro" id="IPR025661">
    <property type="entry name" value="Pept_asp_AS"/>
</dbReference>
<reference evidence="5" key="1">
    <citation type="journal article" date="2015" name="PLoS Genet.">
        <title>Genome Sequence and Transcriptome Analyses of Chrysochromulina tobin: Metabolic Tools for Enhanced Algal Fitness in the Prominent Order Prymnesiales (Haptophyceae).</title>
        <authorList>
            <person name="Hovde B.T."/>
            <person name="Deodato C.R."/>
            <person name="Hunsperger H.M."/>
            <person name="Ryken S.A."/>
            <person name="Yost W."/>
            <person name="Jha R.K."/>
            <person name="Patterson J."/>
            <person name="Monnat R.J. Jr."/>
            <person name="Barlow S.B."/>
            <person name="Starkenburg S.R."/>
            <person name="Cattolico R.A."/>
        </authorList>
    </citation>
    <scope>NUCLEOTIDE SEQUENCE</scope>
    <source>
        <strain evidence="5">CCMP291</strain>
    </source>
</reference>
<keyword evidence="4" id="KW-0378">Hydrolase</keyword>
<comment type="caution">
    <text evidence="4">The sequence shown here is derived from an EMBL/GenBank/DDBJ whole genome shotgun (WGS) entry which is preliminary data.</text>
</comment>
<gene>
    <name evidence="4" type="ORF">Ctob_007481</name>
</gene>
<evidence type="ECO:0000259" key="3">
    <source>
        <dbReference type="SMART" id="SM00645"/>
    </source>
</evidence>
<keyword evidence="2" id="KW-0472">Membrane</keyword>
<dbReference type="FunFam" id="3.90.70.10:FF:000117">
    <property type="entry name" value="Probable papain cysteine protease"/>
    <property type="match status" value="1"/>
</dbReference>
<evidence type="ECO:0000313" key="5">
    <source>
        <dbReference type="Proteomes" id="UP000037460"/>
    </source>
</evidence>